<proteinExistence type="predicted"/>
<dbReference type="KEGG" id="ote:Oter_3031"/>
<evidence type="ECO:0000256" key="1">
    <source>
        <dbReference type="ARBA" id="ARBA00022801"/>
    </source>
</evidence>
<evidence type="ECO:0000259" key="3">
    <source>
        <dbReference type="Pfam" id="PF07859"/>
    </source>
</evidence>
<dbReference type="OrthoDB" id="9794725at2"/>
<dbReference type="PANTHER" id="PTHR48081:SF6">
    <property type="entry name" value="PEPTIDASE S9 PROLYL OLIGOPEPTIDASE CATALYTIC DOMAIN-CONTAINING PROTEIN"/>
    <property type="match status" value="1"/>
</dbReference>
<dbReference type="EMBL" id="CP001032">
    <property type="protein sequence ID" value="ACB76311.1"/>
    <property type="molecule type" value="Genomic_DNA"/>
</dbReference>
<dbReference type="SUPFAM" id="SSF53474">
    <property type="entry name" value="alpha/beta-Hydrolases"/>
    <property type="match status" value="1"/>
</dbReference>
<feature type="domain" description="Alpha/beta hydrolase fold-3" evidence="3">
    <location>
        <begin position="79"/>
        <end position="199"/>
    </location>
</feature>
<gene>
    <name evidence="4" type="ordered locus">Oter_3031</name>
</gene>
<accession>B1ZYY8</accession>
<dbReference type="InterPro" id="IPR029058">
    <property type="entry name" value="AB_hydrolase_fold"/>
</dbReference>
<dbReference type="InterPro" id="IPR050300">
    <property type="entry name" value="GDXG_lipolytic_enzyme"/>
</dbReference>
<name>B1ZYY8_OPITP</name>
<evidence type="ECO:0000313" key="5">
    <source>
        <dbReference type="Proteomes" id="UP000007013"/>
    </source>
</evidence>
<sequence length="293" mass="31824">MLKLRLGLVLLALGAPALAQQPPEVIPLWPNGAPGFEGRKNEPERAKDWWVKNVHFPTLTVFRPAPDKANGCAVVIAPGGGFRELVFNAEGRQPGELLASLGVTAFALKYRLPNEEGSDYTFDHVQQDAYRAMRIVRSRAREFQIDPNRIGALGFSAGGAVVMMIAFTPGEGDPQAADPIDRANGRPNFQMLIYPGGKAPAKIGPDAPPAFLLCANDDEYGCDEVTMQVVEKLRAAKVPVELHLLRQGRHGFNMGDRSHLASVNTWPRRLADWLNDSGYLQPASGTPAATAPR</sequence>
<dbReference type="Gene3D" id="3.40.50.1820">
    <property type="entry name" value="alpha/beta hydrolase"/>
    <property type="match status" value="1"/>
</dbReference>
<dbReference type="RefSeq" id="WP_012375840.1">
    <property type="nucleotide sequence ID" value="NC_010571.1"/>
</dbReference>
<dbReference type="GO" id="GO:0016787">
    <property type="term" value="F:hydrolase activity"/>
    <property type="evidence" value="ECO:0007669"/>
    <property type="project" value="UniProtKB-KW"/>
</dbReference>
<dbReference type="STRING" id="452637.Oter_3031"/>
<dbReference type="InterPro" id="IPR013094">
    <property type="entry name" value="AB_hydrolase_3"/>
</dbReference>
<dbReference type="PANTHER" id="PTHR48081">
    <property type="entry name" value="AB HYDROLASE SUPERFAMILY PROTEIN C4A8.06C"/>
    <property type="match status" value="1"/>
</dbReference>
<evidence type="ECO:0000313" key="4">
    <source>
        <dbReference type="EMBL" id="ACB76311.1"/>
    </source>
</evidence>
<dbReference type="HOGENOM" id="CLU_012494_5_1_0"/>
<feature type="chain" id="PRO_5002772264" description="Alpha/beta hydrolase fold-3 domain-containing protein" evidence="2">
    <location>
        <begin position="20"/>
        <end position="293"/>
    </location>
</feature>
<protein>
    <recommendedName>
        <fullName evidence="3">Alpha/beta hydrolase fold-3 domain-containing protein</fullName>
    </recommendedName>
</protein>
<dbReference type="Pfam" id="PF07859">
    <property type="entry name" value="Abhydrolase_3"/>
    <property type="match status" value="1"/>
</dbReference>
<organism evidence="4 5">
    <name type="scientific">Opitutus terrae (strain DSM 11246 / JCM 15787 / PB90-1)</name>
    <dbReference type="NCBI Taxonomy" id="452637"/>
    <lineage>
        <taxon>Bacteria</taxon>
        <taxon>Pseudomonadati</taxon>
        <taxon>Verrucomicrobiota</taxon>
        <taxon>Opitutia</taxon>
        <taxon>Opitutales</taxon>
        <taxon>Opitutaceae</taxon>
        <taxon>Opitutus</taxon>
    </lineage>
</organism>
<keyword evidence="5" id="KW-1185">Reference proteome</keyword>
<keyword evidence="2" id="KW-0732">Signal</keyword>
<evidence type="ECO:0000256" key="2">
    <source>
        <dbReference type="SAM" id="SignalP"/>
    </source>
</evidence>
<dbReference type="Proteomes" id="UP000007013">
    <property type="component" value="Chromosome"/>
</dbReference>
<dbReference type="AlphaFoldDB" id="B1ZYY8"/>
<feature type="signal peptide" evidence="2">
    <location>
        <begin position="1"/>
        <end position="19"/>
    </location>
</feature>
<dbReference type="eggNOG" id="COG0657">
    <property type="taxonomic scope" value="Bacteria"/>
</dbReference>
<keyword evidence="1" id="KW-0378">Hydrolase</keyword>
<reference evidence="4 5" key="1">
    <citation type="journal article" date="2011" name="J. Bacteriol.">
        <title>Genome sequence of the verrucomicrobium Opitutus terrae PB90-1, an abundant inhabitant of rice paddy soil ecosystems.</title>
        <authorList>
            <person name="van Passel M.W."/>
            <person name="Kant R."/>
            <person name="Palva A."/>
            <person name="Copeland A."/>
            <person name="Lucas S."/>
            <person name="Lapidus A."/>
            <person name="Glavina del Rio T."/>
            <person name="Pitluck S."/>
            <person name="Goltsman E."/>
            <person name="Clum A."/>
            <person name="Sun H."/>
            <person name="Schmutz J."/>
            <person name="Larimer F.W."/>
            <person name="Land M.L."/>
            <person name="Hauser L."/>
            <person name="Kyrpides N."/>
            <person name="Mikhailova N."/>
            <person name="Richardson P.P."/>
            <person name="Janssen P.H."/>
            <person name="de Vos W.M."/>
            <person name="Smidt H."/>
        </authorList>
    </citation>
    <scope>NUCLEOTIDE SEQUENCE [LARGE SCALE GENOMIC DNA]</scope>
    <source>
        <strain evidence="5">DSM 11246 / JCM 15787 / PB90-1</strain>
    </source>
</reference>